<dbReference type="STRING" id="747525.W4KA07"/>
<keyword evidence="1" id="KW-1133">Transmembrane helix</keyword>
<evidence type="ECO:0000313" key="3">
    <source>
        <dbReference type="Proteomes" id="UP000030671"/>
    </source>
</evidence>
<dbReference type="Gene3D" id="3.20.20.190">
    <property type="entry name" value="Phosphatidylinositol (PI) phosphodiesterase"/>
    <property type="match status" value="1"/>
</dbReference>
<name>W4KA07_HETIT</name>
<keyword evidence="1" id="KW-0472">Membrane</keyword>
<dbReference type="GeneID" id="20666390"/>
<dbReference type="InterPro" id="IPR017946">
    <property type="entry name" value="PLC-like_Pdiesterase_TIM-brl"/>
</dbReference>
<reference evidence="2 3" key="1">
    <citation type="journal article" date="2012" name="New Phytol.">
        <title>Insight into trade-off between wood decay and parasitism from the genome of a fungal forest pathogen.</title>
        <authorList>
            <person name="Olson A."/>
            <person name="Aerts A."/>
            <person name="Asiegbu F."/>
            <person name="Belbahri L."/>
            <person name="Bouzid O."/>
            <person name="Broberg A."/>
            <person name="Canback B."/>
            <person name="Coutinho P.M."/>
            <person name="Cullen D."/>
            <person name="Dalman K."/>
            <person name="Deflorio G."/>
            <person name="van Diepen L.T."/>
            <person name="Dunand C."/>
            <person name="Duplessis S."/>
            <person name="Durling M."/>
            <person name="Gonthier P."/>
            <person name="Grimwood J."/>
            <person name="Fossdal C.G."/>
            <person name="Hansson D."/>
            <person name="Henrissat B."/>
            <person name="Hietala A."/>
            <person name="Himmelstrand K."/>
            <person name="Hoffmeister D."/>
            <person name="Hogberg N."/>
            <person name="James T.Y."/>
            <person name="Karlsson M."/>
            <person name="Kohler A."/>
            <person name="Kues U."/>
            <person name="Lee Y.H."/>
            <person name="Lin Y.C."/>
            <person name="Lind M."/>
            <person name="Lindquist E."/>
            <person name="Lombard V."/>
            <person name="Lucas S."/>
            <person name="Lunden K."/>
            <person name="Morin E."/>
            <person name="Murat C."/>
            <person name="Park J."/>
            <person name="Raffaello T."/>
            <person name="Rouze P."/>
            <person name="Salamov A."/>
            <person name="Schmutz J."/>
            <person name="Solheim H."/>
            <person name="Stahlberg J."/>
            <person name="Velez H."/>
            <person name="de Vries R.P."/>
            <person name="Wiebenga A."/>
            <person name="Woodward S."/>
            <person name="Yakovlev I."/>
            <person name="Garbelotto M."/>
            <person name="Martin F."/>
            <person name="Grigoriev I.V."/>
            <person name="Stenlid J."/>
        </authorList>
    </citation>
    <scope>NUCLEOTIDE SEQUENCE [LARGE SCALE GENOMIC DNA]</scope>
    <source>
        <strain evidence="2 3">TC 32-1</strain>
    </source>
</reference>
<dbReference type="InterPro" id="IPR051057">
    <property type="entry name" value="PI-PLC_domain"/>
</dbReference>
<feature type="transmembrane region" description="Helical" evidence="1">
    <location>
        <begin position="20"/>
        <end position="43"/>
    </location>
</feature>
<evidence type="ECO:0000313" key="2">
    <source>
        <dbReference type="EMBL" id="ETW82584.1"/>
    </source>
</evidence>
<dbReference type="Proteomes" id="UP000030671">
    <property type="component" value="Unassembled WGS sequence"/>
</dbReference>
<sequence>MRKQLNGSSWAKQPAHARLLVLALRLFKLVFGFAFILVAFATLSVRGAYSPARRATVCNGHAELCGRSYGNLTFVGAHDSLAFSNDSLALARDQKLDIPTQLSLGIRLLQAQAHENLSVLTASSIFVIRSLSTVWEPAFNASGVADLAYVPLHVPLTQNEWPTLGQTVDSGKRVVVFMDFGAESDEVDFILPEFEMVWETPFSVTDASFPCSVNRIKGPLSTEEHMYMINYSLNIDIFVAFLSDPAQASKTNGVTFILAHASGHFKPPTL</sequence>
<dbReference type="KEGG" id="hir:HETIRDRAFT_108840"/>
<gene>
    <name evidence="2" type="ORF">HETIRDRAFT_108840</name>
</gene>
<dbReference type="Pfam" id="PF26146">
    <property type="entry name" value="PI-PLC_X"/>
    <property type="match status" value="2"/>
</dbReference>
<dbReference type="RefSeq" id="XP_009544935.1">
    <property type="nucleotide sequence ID" value="XM_009546640.1"/>
</dbReference>
<dbReference type="OrthoDB" id="7984201at2759"/>
<keyword evidence="3" id="KW-1185">Reference proteome</keyword>
<evidence type="ECO:0000256" key="1">
    <source>
        <dbReference type="SAM" id="Phobius"/>
    </source>
</evidence>
<dbReference type="EMBL" id="KI925457">
    <property type="protein sequence ID" value="ETW82584.1"/>
    <property type="molecule type" value="Genomic_DNA"/>
</dbReference>
<proteinExistence type="predicted"/>
<dbReference type="SUPFAM" id="SSF51695">
    <property type="entry name" value="PLC-like phosphodiesterases"/>
    <property type="match status" value="1"/>
</dbReference>
<dbReference type="GO" id="GO:0008081">
    <property type="term" value="F:phosphoric diester hydrolase activity"/>
    <property type="evidence" value="ECO:0007669"/>
    <property type="project" value="InterPro"/>
</dbReference>
<dbReference type="GO" id="GO:0006629">
    <property type="term" value="P:lipid metabolic process"/>
    <property type="evidence" value="ECO:0007669"/>
    <property type="project" value="InterPro"/>
</dbReference>
<keyword evidence="1" id="KW-0812">Transmembrane</keyword>
<protein>
    <recommendedName>
        <fullName evidence="4">Transmembrane protein</fullName>
    </recommendedName>
</protein>
<organism evidence="2 3">
    <name type="scientific">Heterobasidion irregulare (strain TC 32-1)</name>
    <dbReference type="NCBI Taxonomy" id="747525"/>
    <lineage>
        <taxon>Eukaryota</taxon>
        <taxon>Fungi</taxon>
        <taxon>Dikarya</taxon>
        <taxon>Basidiomycota</taxon>
        <taxon>Agaricomycotina</taxon>
        <taxon>Agaricomycetes</taxon>
        <taxon>Russulales</taxon>
        <taxon>Bondarzewiaceae</taxon>
        <taxon>Heterobasidion</taxon>
        <taxon>Heterobasidion annosum species complex</taxon>
    </lineage>
</organism>
<dbReference type="InParanoid" id="W4KA07"/>
<evidence type="ECO:0008006" key="4">
    <source>
        <dbReference type="Google" id="ProtNLM"/>
    </source>
</evidence>
<dbReference type="eggNOG" id="ENOG502RUV2">
    <property type="taxonomic scope" value="Eukaryota"/>
</dbReference>
<dbReference type="PANTHER" id="PTHR13593:SF140">
    <property type="entry name" value="PLC-LIKE PHOSPHODIESTERASE"/>
    <property type="match status" value="1"/>
</dbReference>
<accession>W4KA07</accession>
<dbReference type="PANTHER" id="PTHR13593">
    <property type="match status" value="1"/>
</dbReference>
<dbReference type="HOGENOM" id="CLU_037358_2_0_1"/>
<dbReference type="AlphaFoldDB" id="W4KA07"/>